<comment type="caution">
    <text evidence="2">The sequence shown here is derived from an EMBL/GenBank/DDBJ whole genome shotgun (WGS) entry which is preliminary data.</text>
</comment>
<keyword evidence="1" id="KW-1133">Transmembrane helix</keyword>
<dbReference type="Proteomes" id="UP000284751">
    <property type="component" value="Unassembled WGS sequence"/>
</dbReference>
<keyword evidence="1" id="KW-0472">Membrane</keyword>
<feature type="transmembrane region" description="Helical" evidence="1">
    <location>
        <begin position="12"/>
        <end position="35"/>
    </location>
</feature>
<organism evidence="2 3">
    <name type="scientific">[Clostridium] leptum</name>
    <dbReference type="NCBI Taxonomy" id="1535"/>
    <lineage>
        <taxon>Bacteria</taxon>
        <taxon>Bacillati</taxon>
        <taxon>Bacillota</taxon>
        <taxon>Clostridia</taxon>
        <taxon>Eubacteriales</taxon>
        <taxon>Oscillospiraceae</taxon>
        <taxon>Oscillospiraceae incertae sedis</taxon>
    </lineage>
</organism>
<dbReference type="EMBL" id="QRTC01000001">
    <property type="protein sequence ID" value="RGQ44754.1"/>
    <property type="molecule type" value="Genomic_DNA"/>
</dbReference>
<protein>
    <recommendedName>
        <fullName evidence="4">Type II secretion system protein</fullName>
    </recommendedName>
</protein>
<reference evidence="2 3" key="1">
    <citation type="submission" date="2018-08" db="EMBL/GenBank/DDBJ databases">
        <title>A genome reference for cultivated species of the human gut microbiota.</title>
        <authorList>
            <person name="Zou Y."/>
            <person name="Xue W."/>
            <person name="Luo G."/>
        </authorList>
    </citation>
    <scope>NUCLEOTIDE SEQUENCE [LARGE SCALE GENOMIC DNA]</scope>
    <source>
        <strain evidence="2 3">AF28-26</strain>
    </source>
</reference>
<dbReference type="AlphaFoldDB" id="A0A412B195"/>
<accession>A0A412B195</accession>
<evidence type="ECO:0000313" key="3">
    <source>
        <dbReference type="Proteomes" id="UP000284751"/>
    </source>
</evidence>
<evidence type="ECO:0000256" key="1">
    <source>
        <dbReference type="SAM" id="Phobius"/>
    </source>
</evidence>
<sequence>MTERSKSKSRLFFIEILIIIVFFSICAGVCMNLFAKAKLISVESSDLTKGVMVVQAAAEAVKAEGDSPELERLLGGCRDGNMIRVYYDGQWQKLPQKEAAVYELAVRLTEEQGVLAAEIRVLKGDQEIHSLKAKAVQP</sequence>
<evidence type="ECO:0000313" key="2">
    <source>
        <dbReference type="EMBL" id="RGQ44754.1"/>
    </source>
</evidence>
<gene>
    <name evidence="2" type="ORF">DWY99_00185</name>
</gene>
<proteinExistence type="predicted"/>
<keyword evidence="1" id="KW-0812">Transmembrane</keyword>
<name>A0A412B195_9FIRM</name>
<evidence type="ECO:0008006" key="4">
    <source>
        <dbReference type="Google" id="ProtNLM"/>
    </source>
</evidence>